<evidence type="ECO:0000256" key="3">
    <source>
        <dbReference type="ARBA" id="ARBA00023015"/>
    </source>
</evidence>
<dbReference type="Gene3D" id="4.10.240.10">
    <property type="entry name" value="Zn(2)-C6 fungal-type DNA-binding domain"/>
    <property type="match status" value="1"/>
</dbReference>
<evidence type="ECO:0000256" key="6">
    <source>
        <dbReference type="ARBA" id="ARBA00023242"/>
    </source>
</evidence>
<protein>
    <recommendedName>
        <fullName evidence="7">Zn(2)-C6 fungal-type domain-containing protein</fullName>
    </recommendedName>
</protein>
<dbReference type="GO" id="GO:0009893">
    <property type="term" value="P:positive regulation of metabolic process"/>
    <property type="evidence" value="ECO:0007669"/>
    <property type="project" value="UniProtKB-ARBA"/>
</dbReference>
<dbReference type="Proteomes" id="UP000326950">
    <property type="component" value="Unassembled WGS sequence"/>
</dbReference>
<dbReference type="InterPro" id="IPR036864">
    <property type="entry name" value="Zn2-C6_fun-type_DNA-bd_sf"/>
</dbReference>
<dbReference type="InterPro" id="IPR007219">
    <property type="entry name" value="XnlR_reg_dom"/>
</dbReference>
<evidence type="ECO:0000259" key="7">
    <source>
        <dbReference type="PROSITE" id="PS50048"/>
    </source>
</evidence>
<dbReference type="EMBL" id="ML738720">
    <property type="protein sequence ID" value="KAE8157567.1"/>
    <property type="molecule type" value="Genomic_DNA"/>
</dbReference>
<keyword evidence="9" id="KW-1185">Reference proteome</keyword>
<dbReference type="PANTHER" id="PTHR47338">
    <property type="entry name" value="ZN(II)2CYS6 TRANSCRIPTION FACTOR (EUROFUNG)-RELATED"/>
    <property type="match status" value="1"/>
</dbReference>
<dbReference type="SUPFAM" id="SSF57701">
    <property type="entry name" value="Zn2/Cys6 DNA-binding domain"/>
    <property type="match status" value="1"/>
</dbReference>
<evidence type="ECO:0000256" key="1">
    <source>
        <dbReference type="ARBA" id="ARBA00004123"/>
    </source>
</evidence>
<dbReference type="InterPro" id="IPR050815">
    <property type="entry name" value="TF_fung"/>
</dbReference>
<dbReference type="InterPro" id="IPR001138">
    <property type="entry name" value="Zn2Cys6_DnaBD"/>
</dbReference>
<evidence type="ECO:0000256" key="2">
    <source>
        <dbReference type="ARBA" id="ARBA00022723"/>
    </source>
</evidence>
<keyword evidence="4" id="KW-0238">DNA-binding</keyword>
<dbReference type="SMART" id="SM00066">
    <property type="entry name" value="GAL4"/>
    <property type="match status" value="1"/>
</dbReference>
<evidence type="ECO:0000256" key="4">
    <source>
        <dbReference type="ARBA" id="ARBA00023125"/>
    </source>
</evidence>
<accession>A0A5N6UG19</accession>
<reference evidence="8 9" key="1">
    <citation type="submission" date="2019-04" db="EMBL/GenBank/DDBJ databases">
        <title>Friends and foes A comparative genomics study of 23 Aspergillus species from section Flavi.</title>
        <authorList>
            <consortium name="DOE Joint Genome Institute"/>
            <person name="Kjaerbolling I."/>
            <person name="Vesth T."/>
            <person name="Frisvad J.C."/>
            <person name="Nybo J.L."/>
            <person name="Theobald S."/>
            <person name="Kildgaard S."/>
            <person name="Isbrandt T."/>
            <person name="Kuo A."/>
            <person name="Sato A."/>
            <person name="Lyhne E.K."/>
            <person name="Kogle M.E."/>
            <person name="Wiebenga A."/>
            <person name="Kun R.S."/>
            <person name="Lubbers R.J."/>
            <person name="Makela M.R."/>
            <person name="Barry K."/>
            <person name="Chovatia M."/>
            <person name="Clum A."/>
            <person name="Daum C."/>
            <person name="Haridas S."/>
            <person name="He G."/>
            <person name="LaButti K."/>
            <person name="Lipzen A."/>
            <person name="Mondo S."/>
            <person name="Riley R."/>
            <person name="Salamov A."/>
            <person name="Simmons B.A."/>
            <person name="Magnuson J.K."/>
            <person name="Henrissat B."/>
            <person name="Mortensen U.H."/>
            <person name="Larsen T.O."/>
            <person name="Devries R.P."/>
            <person name="Grigoriev I.V."/>
            <person name="Machida M."/>
            <person name="Baker S.E."/>
            <person name="Andersen M.R."/>
        </authorList>
    </citation>
    <scope>NUCLEOTIDE SEQUENCE [LARGE SCALE GENOMIC DNA]</scope>
    <source>
        <strain evidence="8 9">CBS 117626</strain>
    </source>
</reference>
<dbReference type="AlphaFoldDB" id="A0A5N6UG19"/>
<keyword evidence="3" id="KW-0805">Transcription regulation</keyword>
<keyword evidence="2" id="KW-0479">Metal-binding</keyword>
<dbReference type="GO" id="GO:0006351">
    <property type="term" value="P:DNA-templated transcription"/>
    <property type="evidence" value="ECO:0007669"/>
    <property type="project" value="InterPro"/>
</dbReference>
<dbReference type="GO" id="GO:0003677">
    <property type="term" value="F:DNA binding"/>
    <property type="evidence" value="ECO:0007669"/>
    <property type="project" value="UniProtKB-KW"/>
</dbReference>
<dbReference type="PANTHER" id="PTHR47338:SF20">
    <property type="entry name" value="ZN(II)2CYS6 TRANSCRIPTION FACTOR (EUROFUNG)"/>
    <property type="match status" value="1"/>
</dbReference>
<dbReference type="OrthoDB" id="3862662at2759"/>
<evidence type="ECO:0000313" key="8">
    <source>
        <dbReference type="EMBL" id="KAE8157567.1"/>
    </source>
</evidence>
<dbReference type="PROSITE" id="PS00463">
    <property type="entry name" value="ZN2_CY6_FUNGAL_1"/>
    <property type="match status" value="1"/>
</dbReference>
<comment type="subcellular location">
    <subcellularLocation>
        <location evidence="1">Nucleus</location>
    </subcellularLocation>
</comment>
<gene>
    <name evidence="8" type="ORF">BDV40DRAFT_308601</name>
</gene>
<keyword evidence="6" id="KW-0539">Nucleus</keyword>
<evidence type="ECO:0000256" key="5">
    <source>
        <dbReference type="ARBA" id="ARBA00023163"/>
    </source>
</evidence>
<organism evidence="8 9">
    <name type="scientific">Aspergillus tamarii</name>
    <dbReference type="NCBI Taxonomy" id="41984"/>
    <lineage>
        <taxon>Eukaryota</taxon>
        <taxon>Fungi</taxon>
        <taxon>Dikarya</taxon>
        <taxon>Ascomycota</taxon>
        <taxon>Pezizomycotina</taxon>
        <taxon>Eurotiomycetes</taxon>
        <taxon>Eurotiomycetidae</taxon>
        <taxon>Eurotiales</taxon>
        <taxon>Aspergillaceae</taxon>
        <taxon>Aspergillus</taxon>
        <taxon>Aspergillus subgen. Circumdati</taxon>
    </lineage>
</organism>
<name>A0A5N6UG19_ASPTM</name>
<dbReference type="CDD" id="cd00067">
    <property type="entry name" value="GAL4"/>
    <property type="match status" value="1"/>
</dbReference>
<feature type="domain" description="Zn(2)-C6 fungal-type" evidence="7">
    <location>
        <begin position="14"/>
        <end position="44"/>
    </location>
</feature>
<dbReference type="GO" id="GO:0000981">
    <property type="term" value="F:DNA-binding transcription factor activity, RNA polymerase II-specific"/>
    <property type="evidence" value="ECO:0007669"/>
    <property type="project" value="InterPro"/>
</dbReference>
<proteinExistence type="predicted"/>
<keyword evidence="5" id="KW-0804">Transcription</keyword>
<dbReference type="Pfam" id="PF04082">
    <property type="entry name" value="Fungal_trans"/>
    <property type="match status" value="1"/>
</dbReference>
<dbReference type="Pfam" id="PF00172">
    <property type="entry name" value="Zn_clus"/>
    <property type="match status" value="1"/>
</dbReference>
<dbReference type="GO" id="GO:0005634">
    <property type="term" value="C:nucleus"/>
    <property type="evidence" value="ECO:0007669"/>
    <property type="project" value="UniProtKB-SubCell"/>
</dbReference>
<sequence length="472" mass="53206">MPPPKISGNTPQTVCNNCRLRKRKCDKALPQCGHCTRKTLECLYTSRDSEEPSARGKPSLTGPIAHNPAIQSSLRLSDIFSDVLLLEPTNIGSAVYLQIYRIIRATGRNFDEIKDRYFRGIHMFVPIICPDRFNNKLDKLQRAAPSPDLSLLFLSMCLATYHPEFSHSQNTEPPDLTTLYLMTKTLFAQVQASSSLSLHLIQAGVLIAVYEYASGRNSDSLATIGYCARLGISHRLHLVTPSRATDDEPFTQVEEWNTWWSIFICERSISPPLLSEDFHLSNISESKRIPNLPDDPSHECGAFASAARAAWLLDQTLQSLRIADDDLQIAQLKKLDTLLQNFLAIGLRRAGGLRGLWCTGNAVMMRTLFIIHRHIVDQYSTFPARNNLMEIVRQNSYTALSTVTMMMVDIAAAQNKLSLSSIDTLPPSVSYIIHAALDHLRTMNMTGEERIHWESQLTWTLGMLQKRWYDTV</sequence>
<dbReference type="GO" id="GO:0008270">
    <property type="term" value="F:zinc ion binding"/>
    <property type="evidence" value="ECO:0007669"/>
    <property type="project" value="InterPro"/>
</dbReference>
<dbReference type="CDD" id="cd12148">
    <property type="entry name" value="fungal_TF_MHR"/>
    <property type="match status" value="1"/>
</dbReference>
<evidence type="ECO:0000313" key="9">
    <source>
        <dbReference type="Proteomes" id="UP000326950"/>
    </source>
</evidence>
<dbReference type="PROSITE" id="PS50048">
    <property type="entry name" value="ZN2_CY6_FUNGAL_2"/>
    <property type="match status" value="1"/>
</dbReference>